<feature type="region of interest" description="Disordered" evidence="1">
    <location>
        <begin position="1"/>
        <end position="26"/>
    </location>
</feature>
<evidence type="ECO:0000256" key="1">
    <source>
        <dbReference type="SAM" id="MobiDB-lite"/>
    </source>
</evidence>
<dbReference type="AlphaFoldDB" id="A0AAE1BM43"/>
<proteinExistence type="predicted"/>
<evidence type="ECO:0000313" key="3">
    <source>
        <dbReference type="Proteomes" id="UP001286313"/>
    </source>
</evidence>
<sequence length="146" mass="16122">MGRLMGSTSHHNKMHLPLTNQGHVNGKVTGNVKTTVNRLSNGYYSGFENKNDYHDYVNGKTSGHMKTFGNGHINNGFVNGHIKDYPNGSSPNERESKNNRNVSFMCDGLPQRNSKDNNIPRNNKADKSGENGDSKKGKADEISTEL</sequence>
<dbReference type="EMBL" id="JAWQEG010007105">
    <property type="protein sequence ID" value="KAK3853088.1"/>
    <property type="molecule type" value="Genomic_DNA"/>
</dbReference>
<gene>
    <name evidence="2" type="ORF">Pcinc_040356</name>
</gene>
<keyword evidence="3" id="KW-1185">Reference proteome</keyword>
<organism evidence="2 3">
    <name type="scientific">Petrolisthes cinctipes</name>
    <name type="common">Flat porcelain crab</name>
    <dbReference type="NCBI Taxonomy" id="88211"/>
    <lineage>
        <taxon>Eukaryota</taxon>
        <taxon>Metazoa</taxon>
        <taxon>Ecdysozoa</taxon>
        <taxon>Arthropoda</taxon>
        <taxon>Crustacea</taxon>
        <taxon>Multicrustacea</taxon>
        <taxon>Malacostraca</taxon>
        <taxon>Eumalacostraca</taxon>
        <taxon>Eucarida</taxon>
        <taxon>Decapoda</taxon>
        <taxon>Pleocyemata</taxon>
        <taxon>Anomura</taxon>
        <taxon>Galatheoidea</taxon>
        <taxon>Porcellanidae</taxon>
        <taxon>Petrolisthes</taxon>
    </lineage>
</organism>
<evidence type="ECO:0000313" key="2">
    <source>
        <dbReference type="EMBL" id="KAK3853088.1"/>
    </source>
</evidence>
<dbReference type="Proteomes" id="UP001286313">
    <property type="component" value="Unassembled WGS sequence"/>
</dbReference>
<accession>A0AAE1BM43</accession>
<feature type="region of interest" description="Disordered" evidence="1">
    <location>
        <begin position="75"/>
        <end position="146"/>
    </location>
</feature>
<protein>
    <submittedName>
        <fullName evidence="2">Uncharacterized protein</fullName>
    </submittedName>
</protein>
<feature type="compositionally biased region" description="Basic and acidic residues" evidence="1">
    <location>
        <begin position="123"/>
        <end position="146"/>
    </location>
</feature>
<reference evidence="2" key="1">
    <citation type="submission" date="2023-10" db="EMBL/GenBank/DDBJ databases">
        <title>Genome assemblies of two species of porcelain crab, Petrolisthes cinctipes and Petrolisthes manimaculis (Anomura: Porcellanidae).</title>
        <authorList>
            <person name="Angst P."/>
        </authorList>
    </citation>
    <scope>NUCLEOTIDE SEQUENCE</scope>
    <source>
        <strain evidence="2">PB745_01</strain>
        <tissue evidence="2">Gill</tissue>
    </source>
</reference>
<name>A0AAE1BM43_PETCI</name>
<comment type="caution">
    <text evidence="2">The sequence shown here is derived from an EMBL/GenBank/DDBJ whole genome shotgun (WGS) entry which is preliminary data.</text>
</comment>